<name>A0A4P9WVJ8_9FUNG</name>
<evidence type="ECO:0000256" key="1">
    <source>
        <dbReference type="SAM" id="Phobius"/>
    </source>
</evidence>
<dbReference type="PANTHER" id="PTHR28229:SF1">
    <property type="entry name" value="TRANSLOCATION PROTEIN SEC66"/>
    <property type="match status" value="1"/>
</dbReference>
<evidence type="ECO:0000313" key="4">
    <source>
        <dbReference type="Proteomes" id="UP000268535"/>
    </source>
</evidence>
<dbReference type="Proteomes" id="UP000274922">
    <property type="component" value="Unassembled WGS sequence"/>
</dbReference>
<keyword evidence="1" id="KW-0472">Membrane</keyword>
<reference evidence="4 5" key="1">
    <citation type="journal article" date="2018" name="Nat. Microbiol.">
        <title>Leveraging single-cell genomics to expand the fungal tree of life.</title>
        <authorList>
            <person name="Ahrendt S.R."/>
            <person name="Quandt C.A."/>
            <person name="Ciobanu D."/>
            <person name="Clum A."/>
            <person name="Salamov A."/>
            <person name="Andreopoulos B."/>
            <person name="Cheng J.F."/>
            <person name="Woyke T."/>
            <person name="Pelin A."/>
            <person name="Henrissat B."/>
            <person name="Reynolds N.K."/>
            <person name="Benny G.L."/>
            <person name="Smith M.E."/>
            <person name="James T.Y."/>
            <person name="Grigoriev I.V."/>
        </authorList>
    </citation>
    <scope>NUCLEOTIDE SEQUENCE [LARGE SCALE GENOMIC DNA]</scope>
    <source>
        <strain evidence="4 5">ATCC 52028</strain>
    </source>
</reference>
<evidence type="ECO:0000313" key="5">
    <source>
        <dbReference type="Proteomes" id="UP000274922"/>
    </source>
</evidence>
<sequence>FPFVYMGFLFVAFGMVVRWNNRRMRKDLTEAAEDTYFGPHVTAMRYTELTEQYSPEDPFGRRLLCIALIKRAVEDVRRIWKLQSEKAPMQNLLRQGALSEDLWDKILLAEKQLDAEVQDLLVEAELYRTGWKDTILSEAAGLAKN</sequence>
<evidence type="ECO:0000313" key="2">
    <source>
        <dbReference type="EMBL" id="RKO96662.1"/>
    </source>
</evidence>
<keyword evidence="5" id="KW-1185">Reference proteome</keyword>
<reference evidence="2" key="3">
    <citation type="submission" date="2018-08" db="EMBL/GenBank/DDBJ databases">
        <title>Leveraging single-cell genomics to expand the Fungal Tree of Life.</title>
        <authorList>
            <consortium name="DOE Joint Genome Institute"/>
            <person name="Ahrendt S.R."/>
            <person name="Quandt C.A."/>
            <person name="Ciobanu D."/>
            <person name="Clum A."/>
            <person name="Salamov A."/>
            <person name="Andreopoulos B."/>
            <person name="Cheng J.-F."/>
            <person name="Woyke T."/>
            <person name="Pelin A."/>
            <person name="Henrissat B."/>
            <person name="Reynolds N."/>
            <person name="Benny G.L."/>
            <person name="Smith M.E."/>
            <person name="James T.Y."/>
            <person name="Grigoriev I.V."/>
        </authorList>
    </citation>
    <scope>NUCLEOTIDE SEQUENCE</scope>
    <source>
        <strain evidence="2">ATCC 52028</strain>
    </source>
</reference>
<keyword evidence="1" id="KW-0812">Transmembrane</keyword>
<keyword evidence="1" id="KW-1133">Transmembrane helix</keyword>
<dbReference type="EMBL" id="ML009726">
    <property type="protein sequence ID" value="RKO96662.1"/>
    <property type="molecule type" value="Genomic_DNA"/>
</dbReference>
<dbReference type="AlphaFoldDB" id="A0A4P9WVJ8"/>
<dbReference type="Proteomes" id="UP000268535">
    <property type="component" value="Unassembled WGS sequence"/>
</dbReference>
<dbReference type="InterPro" id="IPR018624">
    <property type="entry name" value="Sec66"/>
</dbReference>
<evidence type="ECO:0008006" key="6">
    <source>
        <dbReference type="Google" id="ProtNLM"/>
    </source>
</evidence>
<feature type="transmembrane region" description="Helical" evidence="1">
    <location>
        <begin position="6"/>
        <end position="21"/>
    </location>
</feature>
<dbReference type="Pfam" id="PF09802">
    <property type="entry name" value="Sec66"/>
    <property type="match status" value="1"/>
</dbReference>
<feature type="non-terminal residue" evidence="2">
    <location>
        <position position="145"/>
    </location>
</feature>
<dbReference type="GO" id="GO:0031204">
    <property type="term" value="P:post-translational protein targeting to membrane, translocation"/>
    <property type="evidence" value="ECO:0007669"/>
    <property type="project" value="InterPro"/>
</dbReference>
<reference evidence="3" key="2">
    <citation type="submission" date="2018-04" db="EMBL/GenBank/DDBJ databases">
        <title>Leveraging single-cell genomics to expand the Fungal Tree of Life.</title>
        <authorList>
            <consortium name="DOE Joint Genome Institute"/>
            <person name="Ahrendt S.R."/>
            <person name="Quandt C.A."/>
            <person name="Ciobanu D."/>
            <person name="Clum A."/>
            <person name="Salamov A."/>
            <person name="Andreopoulos B."/>
            <person name="Cheng J.-F."/>
            <person name="Woyke T."/>
            <person name="Pelin A."/>
            <person name="Henrissat B."/>
            <person name="Benny G.L."/>
            <person name="Smith M.E."/>
            <person name="James T.Y."/>
            <person name="Grigoriev I.V."/>
        </authorList>
    </citation>
    <scope>NUCLEOTIDE SEQUENCE</scope>
    <source>
        <strain evidence="3">ATCC 52028</strain>
    </source>
</reference>
<dbReference type="PANTHER" id="PTHR28229">
    <property type="entry name" value="TRANSLOCATION PROTEIN SEC66"/>
    <property type="match status" value="1"/>
</dbReference>
<dbReference type="STRING" id="1555241.A0A4P9WVJ8"/>
<protein>
    <recommendedName>
        <fullName evidence="6">Sec62/63 complex, subunit Sec66</fullName>
    </recommendedName>
</protein>
<proteinExistence type="predicted"/>
<dbReference type="OrthoDB" id="73168at2759"/>
<dbReference type="EMBL" id="ML014238">
    <property type="protein sequence ID" value="RKP00059.1"/>
    <property type="molecule type" value="Genomic_DNA"/>
</dbReference>
<evidence type="ECO:0000313" key="3">
    <source>
        <dbReference type="EMBL" id="RKP00059.1"/>
    </source>
</evidence>
<feature type="non-terminal residue" evidence="2">
    <location>
        <position position="1"/>
    </location>
</feature>
<gene>
    <name evidence="2" type="ORF">CAUPRSCDRAFT_2168</name>
    <name evidence="3" type="ORF">CXG81DRAFT_1001</name>
</gene>
<organism evidence="2 4">
    <name type="scientific">Caulochytrium protostelioides</name>
    <dbReference type="NCBI Taxonomy" id="1555241"/>
    <lineage>
        <taxon>Eukaryota</taxon>
        <taxon>Fungi</taxon>
        <taxon>Fungi incertae sedis</taxon>
        <taxon>Chytridiomycota</taxon>
        <taxon>Chytridiomycota incertae sedis</taxon>
        <taxon>Chytridiomycetes</taxon>
        <taxon>Caulochytriales</taxon>
        <taxon>Caulochytriaceae</taxon>
        <taxon>Caulochytrium</taxon>
    </lineage>
</organism>
<accession>A0A4P9WVJ8</accession>
<dbReference type="GO" id="GO:0031207">
    <property type="term" value="C:Sec62/Sec63 complex"/>
    <property type="evidence" value="ECO:0007669"/>
    <property type="project" value="InterPro"/>
</dbReference>